<proteinExistence type="predicted"/>
<comment type="caution">
    <text evidence="2">The sequence shown here is derived from an EMBL/GenBank/DDBJ whole genome shotgun (WGS) entry which is preliminary data.</text>
</comment>
<dbReference type="Gene3D" id="3.40.50.300">
    <property type="entry name" value="P-loop containing nucleotide triphosphate hydrolases"/>
    <property type="match status" value="1"/>
</dbReference>
<keyword evidence="2" id="KW-0418">Kinase</keyword>
<keyword evidence="2" id="KW-0808">Transferase</keyword>
<dbReference type="GO" id="GO:0016301">
    <property type="term" value="F:kinase activity"/>
    <property type="evidence" value="ECO:0007669"/>
    <property type="project" value="UniProtKB-KW"/>
</dbReference>
<protein>
    <submittedName>
        <fullName evidence="2">Cytidylate kinase</fullName>
        <ecNumber evidence="2">2.7.4.25</ecNumber>
    </submittedName>
</protein>
<evidence type="ECO:0000256" key="1">
    <source>
        <dbReference type="SAM" id="Coils"/>
    </source>
</evidence>
<evidence type="ECO:0000313" key="2">
    <source>
        <dbReference type="EMBL" id="MPL99446.1"/>
    </source>
</evidence>
<gene>
    <name evidence="2" type="primary">cmk_21</name>
    <name evidence="2" type="ORF">SDC9_45664</name>
</gene>
<dbReference type="AlphaFoldDB" id="A0A644W7F8"/>
<feature type="coiled-coil region" evidence="1">
    <location>
        <begin position="131"/>
        <end position="158"/>
    </location>
</feature>
<reference evidence="2" key="1">
    <citation type="submission" date="2019-08" db="EMBL/GenBank/DDBJ databases">
        <authorList>
            <person name="Kucharzyk K."/>
            <person name="Murdoch R.W."/>
            <person name="Higgins S."/>
            <person name="Loffler F."/>
        </authorList>
    </citation>
    <scope>NUCLEOTIDE SEQUENCE</scope>
</reference>
<dbReference type="EMBL" id="VSSQ01000667">
    <property type="protein sequence ID" value="MPL99446.1"/>
    <property type="molecule type" value="Genomic_DNA"/>
</dbReference>
<organism evidence="2">
    <name type="scientific">bioreactor metagenome</name>
    <dbReference type="NCBI Taxonomy" id="1076179"/>
    <lineage>
        <taxon>unclassified sequences</taxon>
        <taxon>metagenomes</taxon>
        <taxon>ecological metagenomes</taxon>
    </lineage>
</organism>
<dbReference type="SUPFAM" id="SSF52540">
    <property type="entry name" value="P-loop containing nucleoside triphosphate hydrolases"/>
    <property type="match status" value="1"/>
</dbReference>
<dbReference type="InterPro" id="IPR027417">
    <property type="entry name" value="P-loop_NTPase"/>
</dbReference>
<sequence>MKAPLIITISRQLGAGGSVIGQQLARRLKINFIDRQIISETAKELSVPESEIESRDEKIQSIWKSMLQSGRFAPDVYIPAFVKYPPTDYQLFSTESEIIRKIAKENSAVIIGRCGFHILSDHPGCVKLFLHADLNSRLKRIQEEHSVTREEAEKMIEESDRKRAHYIHSFTKLNWADAGLYDLSVDTGRYGIENSIELILYYLSKTDNKH</sequence>
<dbReference type="EC" id="2.7.4.25" evidence="2"/>
<accession>A0A644W7F8</accession>
<name>A0A644W7F8_9ZZZZ</name>
<keyword evidence="1" id="KW-0175">Coiled coil</keyword>
<dbReference type="Pfam" id="PF13189">
    <property type="entry name" value="Cytidylate_kin2"/>
    <property type="match status" value="1"/>
</dbReference>